<dbReference type="Proteomes" id="UP000607653">
    <property type="component" value="Unassembled WGS sequence"/>
</dbReference>
<proteinExistence type="predicted"/>
<feature type="signal peptide" evidence="1">
    <location>
        <begin position="1"/>
        <end position="20"/>
    </location>
</feature>
<evidence type="ECO:0000259" key="2">
    <source>
        <dbReference type="Pfam" id="PF17032"/>
    </source>
</evidence>
<reference evidence="3 4" key="1">
    <citation type="journal article" date="2020" name="Mol. Biol. Evol.">
        <title>Distinct Expression and Methylation Patterns for Genes with Different Fates following a Single Whole-Genome Duplication in Flowering Plants.</title>
        <authorList>
            <person name="Shi T."/>
            <person name="Rahmani R.S."/>
            <person name="Gugger P.F."/>
            <person name="Wang M."/>
            <person name="Li H."/>
            <person name="Zhang Y."/>
            <person name="Li Z."/>
            <person name="Wang Q."/>
            <person name="Van de Peer Y."/>
            <person name="Marchal K."/>
            <person name="Chen J."/>
        </authorList>
    </citation>
    <scope>NUCLEOTIDE SEQUENCE [LARGE SCALE GENOMIC DNA]</scope>
    <source>
        <tissue evidence="3">Leaf</tissue>
    </source>
</reference>
<feature type="chain" id="PRO_5032961307" description="Zinc-ribbon 15 domain-containing protein" evidence="1">
    <location>
        <begin position="21"/>
        <end position="82"/>
    </location>
</feature>
<dbReference type="EMBL" id="DUZY01000003">
    <property type="protein sequence ID" value="DAD32321.1"/>
    <property type="molecule type" value="Genomic_DNA"/>
</dbReference>
<gene>
    <name evidence="3" type="ORF">HUJ06_011172</name>
</gene>
<dbReference type="PANTHER" id="PTHR36718:SF1">
    <property type="entry name" value="DOUBLE ZINC RIBBON PROTEIN MJ0416"/>
    <property type="match status" value="1"/>
</dbReference>
<dbReference type="Pfam" id="PF17032">
    <property type="entry name" value="Zn_ribbon_15"/>
    <property type="match status" value="1"/>
</dbReference>
<dbReference type="AlphaFoldDB" id="A0A822YL63"/>
<dbReference type="PANTHER" id="PTHR36718">
    <property type="entry name" value="OS05G0435400 PROTEIN"/>
    <property type="match status" value="1"/>
</dbReference>
<organism evidence="3 4">
    <name type="scientific">Nelumbo nucifera</name>
    <name type="common">Sacred lotus</name>
    <dbReference type="NCBI Taxonomy" id="4432"/>
    <lineage>
        <taxon>Eukaryota</taxon>
        <taxon>Viridiplantae</taxon>
        <taxon>Streptophyta</taxon>
        <taxon>Embryophyta</taxon>
        <taxon>Tracheophyta</taxon>
        <taxon>Spermatophyta</taxon>
        <taxon>Magnoliopsida</taxon>
        <taxon>Proteales</taxon>
        <taxon>Nelumbonaceae</taxon>
        <taxon>Nelumbo</taxon>
    </lineage>
</organism>
<accession>A0A822YL63</accession>
<sequence>MFLFFADAASTAVFFVPVWCWPGKEPAMYCNCCSLFFPQSFSLSPHPSSTSPPSLSDVLRCHSCSCIVEPEFSFCPLCGSAL</sequence>
<evidence type="ECO:0000313" key="4">
    <source>
        <dbReference type="Proteomes" id="UP000607653"/>
    </source>
</evidence>
<dbReference type="InterPro" id="IPR031493">
    <property type="entry name" value="Zinc_ribbon_15"/>
</dbReference>
<feature type="domain" description="Zinc-ribbon 15" evidence="2">
    <location>
        <begin position="11"/>
        <end position="79"/>
    </location>
</feature>
<dbReference type="InterPro" id="IPR053281">
    <property type="entry name" value="Double_zinc_ribbon"/>
</dbReference>
<evidence type="ECO:0000256" key="1">
    <source>
        <dbReference type="SAM" id="SignalP"/>
    </source>
</evidence>
<keyword evidence="4" id="KW-1185">Reference proteome</keyword>
<protein>
    <recommendedName>
        <fullName evidence="2">Zinc-ribbon 15 domain-containing protein</fullName>
    </recommendedName>
</protein>
<name>A0A822YL63_NELNU</name>
<evidence type="ECO:0000313" key="3">
    <source>
        <dbReference type="EMBL" id="DAD32321.1"/>
    </source>
</evidence>
<comment type="caution">
    <text evidence="3">The sequence shown here is derived from an EMBL/GenBank/DDBJ whole genome shotgun (WGS) entry which is preliminary data.</text>
</comment>
<keyword evidence="1" id="KW-0732">Signal</keyword>